<sequence>MTVVGNSTTITLPHAPPALFYAARLAGLPCSGAPEIANDTGYPIVIRSVAGQGPVTVAFYGRTGTRTVTSSADGATRTVTTGDDPPATGSCRQPSS</sequence>
<keyword evidence="3" id="KW-1185">Reference proteome</keyword>
<evidence type="ECO:0000313" key="2">
    <source>
        <dbReference type="EMBL" id="GIM83519.1"/>
    </source>
</evidence>
<reference evidence="2" key="1">
    <citation type="submission" date="2021-03" db="EMBL/GenBank/DDBJ databases">
        <title>Whole genome shotgun sequence of Actinoplanes consettensis NBRC 14913.</title>
        <authorList>
            <person name="Komaki H."/>
            <person name="Tamura T."/>
        </authorList>
    </citation>
    <scope>NUCLEOTIDE SEQUENCE</scope>
    <source>
        <strain evidence="2">NBRC 14913</strain>
    </source>
</reference>
<dbReference type="EMBL" id="BOQP01000057">
    <property type="protein sequence ID" value="GIM83519.1"/>
    <property type="molecule type" value="Genomic_DNA"/>
</dbReference>
<organism evidence="2 3">
    <name type="scientific">Winogradskya consettensis</name>
    <dbReference type="NCBI Taxonomy" id="113560"/>
    <lineage>
        <taxon>Bacteria</taxon>
        <taxon>Bacillati</taxon>
        <taxon>Actinomycetota</taxon>
        <taxon>Actinomycetes</taxon>
        <taxon>Micromonosporales</taxon>
        <taxon>Micromonosporaceae</taxon>
        <taxon>Winogradskya</taxon>
    </lineage>
</organism>
<gene>
    <name evidence="2" type="ORF">Aco04nite_86880</name>
</gene>
<dbReference type="Proteomes" id="UP000680865">
    <property type="component" value="Unassembled WGS sequence"/>
</dbReference>
<evidence type="ECO:0000313" key="3">
    <source>
        <dbReference type="Proteomes" id="UP000680865"/>
    </source>
</evidence>
<evidence type="ECO:0000256" key="1">
    <source>
        <dbReference type="SAM" id="MobiDB-lite"/>
    </source>
</evidence>
<proteinExistence type="predicted"/>
<comment type="caution">
    <text evidence="2">The sequence shown here is derived from an EMBL/GenBank/DDBJ whole genome shotgun (WGS) entry which is preliminary data.</text>
</comment>
<dbReference type="RefSeq" id="WP_213003024.1">
    <property type="nucleotide sequence ID" value="NZ_BAAATW010000013.1"/>
</dbReference>
<accession>A0A919T196</accession>
<feature type="region of interest" description="Disordered" evidence="1">
    <location>
        <begin position="67"/>
        <end position="96"/>
    </location>
</feature>
<name>A0A919T196_9ACTN</name>
<feature type="compositionally biased region" description="Polar residues" evidence="1">
    <location>
        <begin position="67"/>
        <end position="81"/>
    </location>
</feature>
<protein>
    <submittedName>
        <fullName evidence="2">Uncharacterized protein</fullName>
    </submittedName>
</protein>
<dbReference type="AlphaFoldDB" id="A0A919T196"/>